<name>A0A2S2CNB0_9PROT</name>
<dbReference type="SUPFAM" id="SSF52799">
    <property type="entry name" value="(Phosphotyrosine protein) phosphatases II"/>
    <property type="match status" value="1"/>
</dbReference>
<accession>A0A2S2CNB0</accession>
<dbReference type="InterPro" id="IPR055214">
    <property type="entry name" value="PTP-NADK"/>
</dbReference>
<gene>
    <name evidence="2" type="ORF">DEW08_04640</name>
</gene>
<proteinExistence type="predicted"/>
<evidence type="ECO:0000313" key="2">
    <source>
        <dbReference type="EMBL" id="AWK85860.1"/>
    </source>
</evidence>
<evidence type="ECO:0000259" key="1">
    <source>
        <dbReference type="Pfam" id="PF22741"/>
    </source>
</evidence>
<dbReference type="AlphaFoldDB" id="A0A2S2CNB0"/>
<organism evidence="2 3">
    <name type="scientific">Azospirillum thermophilum</name>
    <dbReference type="NCBI Taxonomy" id="2202148"/>
    <lineage>
        <taxon>Bacteria</taxon>
        <taxon>Pseudomonadati</taxon>
        <taxon>Pseudomonadota</taxon>
        <taxon>Alphaproteobacteria</taxon>
        <taxon>Rhodospirillales</taxon>
        <taxon>Azospirillaceae</taxon>
        <taxon>Azospirillum</taxon>
    </lineage>
</organism>
<dbReference type="Pfam" id="PF22741">
    <property type="entry name" value="PTP-NADK"/>
    <property type="match status" value="1"/>
</dbReference>
<dbReference type="InterPro" id="IPR029021">
    <property type="entry name" value="Prot-tyrosine_phosphatase-like"/>
</dbReference>
<reference evidence="3" key="1">
    <citation type="submission" date="2018-05" db="EMBL/GenBank/DDBJ databases">
        <title>Azospirillum thermophila sp. nov., a novel isolated from hot spring.</title>
        <authorList>
            <person name="Zhao Z."/>
        </authorList>
    </citation>
    <scope>NUCLEOTIDE SEQUENCE [LARGE SCALE GENOMIC DNA]</scope>
    <source>
        <strain evidence="3">CFH 70021</strain>
    </source>
</reference>
<evidence type="ECO:0000313" key="3">
    <source>
        <dbReference type="Proteomes" id="UP000245629"/>
    </source>
</evidence>
<feature type="domain" description="DSP-PTPase phosphatase fused to NAD+ Kinase" evidence="1">
    <location>
        <begin position="35"/>
        <end position="151"/>
    </location>
</feature>
<dbReference type="OrthoDB" id="9814896at2"/>
<dbReference type="KEGG" id="azz:DEW08_04640"/>
<keyword evidence="3" id="KW-1185">Reference proteome</keyword>
<dbReference type="Gene3D" id="3.90.190.10">
    <property type="entry name" value="Protein tyrosine phosphatase superfamily"/>
    <property type="match status" value="1"/>
</dbReference>
<dbReference type="EMBL" id="CP029352">
    <property type="protein sequence ID" value="AWK85860.1"/>
    <property type="molecule type" value="Genomic_DNA"/>
</dbReference>
<dbReference type="Proteomes" id="UP000245629">
    <property type="component" value="Chromosome 1"/>
</dbReference>
<protein>
    <submittedName>
        <fullName evidence="2">Protein tyrosine phosphatase</fullName>
    </submittedName>
</protein>
<sequence>MVSRWQRALGHFEAIFIDHACFRLIYSNTYRISPNMFRASQPSPSHIAAAARAGVKTILNLRGSRDCASYILEAEACRAHGLTLVDFPVNSRDMPKKETLLKARELFRKMEYPALMHCKSGADRAGFMAALYMFVHEGQPLEAAVRQLSWKYGHFKQAKTGILDYFFELYAAYNERRPTPFWDWVEHVYDPVEAKAGFRSREWANVVVDRVLSRE</sequence>